<dbReference type="EMBL" id="BGPR01001267">
    <property type="protein sequence ID" value="GBM49662.1"/>
    <property type="molecule type" value="Genomic_DNA"/>
</dbReference>
<gene>
    <name evidence="1" type="ORF">AVEN_262465_1</name>
</gene>
<organism evidence="1 2">
    <name type="scientific">Araneus ventricosus</name>
    <name type="common">Orbweaver spider</name>
    <name type="synonym">Epeira ventricosa</name>
    <dbReference type="NCBI Taxonomy" id="182803"/>
    <lineage>
        <taxon>Eukaryota</taxon>
        <taxon>Metazoa</taxon>
        <taxon>Ecdysozoa</taxon>
        <taxon>Arthropoda</taxon>
        <taxon>Chelicerata</taxon>
        <taxon>Arachnida</taxon>
        <taxon>Araneae</taxon>
        <taxon>Araneomorphae</taxon>
        <taxon>Entelegynae</taxon>
        <taxon>Araneoidea</taxon>
        <taxon>Araneidae</taxon>
        <taxon>Araneus</taxon>
    </lineage>
</organism>
<keyword evidence="2" id="KW-1185">Reference proteome</keyword>
<evidence type="ECO:0000313" key="1">
    <source>
        <dbReference type="EMBL" id="GBM49662.1"/>
    </source>
</evidence>
<name>A0A4Y2G724_ARAVE</name>
<comment type="caution">
    <text evidence="1">The sequence shown here is derived from an EMBL/GenBank/DDBJ whole genome shotgun (WGS) entry which is preliminary data.</text>
</comment>
<protein>
    <submittedName>
        <fullName evidence="1">Uncharacterized protein</fullName>
    </submittedName>
</protein>
<sequence length="140" mass="14939">MTAASVASSTEAGVLVANHHQVPPSGGSATARPLLKEVRTITDGGTQAPPLLYPQEKRVPASYPTANYPCTRSAPGGEYKLISKTVESKIFSNTILKVSRLCLFFSIEQMIARLSLVTFKISDLILGILSVLFGEHPLGV</sequence>
<reference evidence="1 2" key="1">
    <citation type="journal article" date="2019" name="Sci. Rep.">
        <title>Orb-weaving spider Araneus ventricosus genome elucidates the spidroin gene catalogue.</title>
        <authorList>
            <person name="Kono N."/>
            <person name="Nakamura H."/>
            <person name="Ohtoshi R."/>
            <person name="Moran D.A.P."/>
            <person name="Shinohara A."/>
            <person name="Yoshida Y."/>
            <person name="Fujiwara M."/>
            <person name="Mori M."/>
            <person name="Tomita M."/>
            <person name="Arakawa K."/>
        </authorList>
    </citation>
    <scope>NUCLEOTIDE SEQUENCE [LARGE SCALE GENOMIC DNA]</scope>
</reference>
<dbReference type="Proteomes" id="UP000499080">
    <property type="component" value="Unassembled WGS sequence"/>
</dbReference>
<evidence type="ECO:0000313" key="2">
    <source>
        <dbReference type="Proteomes" id="UP000499080"/>
    </source>
</evidence>
<proteinExistence type="predicted"/>
<dbReference type="AlphaFoldDB" id="A0A4Y2G724"/>
<accession>A0A4Y2G724</accession>